<evidence type="ECO:0000313" key="1">
    <source>
        <dbReference type="EMBL" id="UEM10401.1"/>
    </source>
</evidence>
<dbReference type="EMBL" id="CP086136">
    <property type="protein sequence ID" value="UEM10401.1"/>
    <property type="molecule type" value="Genomic_DNA"/>
</dbReference>
<evidence type="ECO:0000313" key="2">
    <source>
        <dbReference type="Proteomes" id="UP000664702"/>
    </source>
</evidence>
<accession>A0A9X9XRV7</accession>
<reference evidence="1 2" key="1">
    <citation type="journal article" date="2022" name="Int. J. Syst. Evol. Microbiol.">
        <title>Strains of Bradyrhizobium barranii sp. nov. associated with legumes native to Canada are symbionts of soybeans and belong to different subspecies (subsp. barranii subsp. nov. and subsp. apii subsp. nov.) and symbiovars (sv. glycinearum and sv. septentrionale).</title>
        <authorList>
            <person name="Bromfield E.S.P."/>
            <person name="Cloutier S."/>
            <person name="Wasai-Hara S."/>
            <person name="Minamisawa K."/>
        </authorList>
    </citation>
    <scope>NUCLEOTIDE SEQUENCE [LARGE SCALE GENOMIC DNA]</scope>
    <source>
        <strain evidence="1 2">144S4</strain>
    </source>
</reference>
<sequence length="126" mass="13921">MSKPLQAFSLTVGIVALSSLEMTSLHAKQQCSAAMPPNPQGQWWSYRIIDGRKCWYAGKPMLSKALLEWPTEQRPQPGSRGEATGILIANKPGNPFDAQALALKEGPDTFEERWRARISISNTGHD</sequence>
<name>A0A9X9XRV7_9BRAD</name>
<organism evidence="1 2">
    <name type="scientific">Bradyrhizobium barranii subsp. barranii</name>
    <dbReference type="NCBI Taxonomy" id="2823807"/>
    <lineage>
        <taxon>Bacteria</taxon>
        <taxon>Pseudomonadati</taxon>
        <taxon>Pseudomonadota</taxon>
        <taxon>Alphaproteobacteria</taxon>
        <taxon>Hyphomicrobiales</taxon>
        <taxon>Nitrobacteraceae</taxon>
        <taxon>Bradyrhizobium</taxon>
        <taxon>Bradyrhizobium barranii</taxon>
    </lineage>
</organism>
<dbReference type="AlphaFoldDB" id="A0A9X9XRV7"/>
<gene>
    <name evidence="1" type="ORF">J4G43_037960</name>
</gene>
<dbReference type="KEGG" id="bban:J4G43_037960"/>
<dbReference type="RefSeq" id="WP_225005345.1">
    <property type="nucleotide sequence ID" value="NZ_CP086136.1"/>
</dbReference>
<protein>
    <submittedName>
        <fullName evidence="1">Uncharacterized protein</fullName>
    </submittedName>
</protein>
<dbReference type="Proteomes" id="UP000664702">
    <property type="component" value="Chromosome"/>
</dbReference>
<proteinExistence type="predicted"/>